<gene>
    <name evidence="1" type="ORF">BGZ65_011822</name>
</gene>
<sequence>MLESITRKQSITTTTIQEQPQGEVTVDSLESTSVISFSSTATEISTPDSTDLGKVYPGTINAKFVKEQSIQQNIRGLKHALSATIEKTLVVNQVGRLFEGGILTSANLKKWYHTTIPINWIQKFSSEHHFGNFVITNRQ</sequence>
<proteinExistence type="predicted"/>
<evidence type="ECO:0000313" key="2">
    <source>
        <dbReference type="Proteomes" id="UP000749646"/>
    </source>
</evidence>
<evidence type="ECO:0000313" key="1">
    <source>
        <dbReference type="EMBL" id="KAF9969562.1"/>
    </source>
</evidence>
<keyword evidence="2" id="KW-1185">Reference proteome</keyword>
<feature type="non-terminal residue" evidence="1">
    <location>
        <position position="1"/>
    </location>
</feature>
<accession>A0A9P6JFL6</accession>
<dbReference type="Proteomes" id="UP000749646">
    <property type="component" value="Unassembled WGS sequence"/>
</dbReference>
<dbReference type="OrthoDB" id="10640888at2759"/>
<organism evidence="1 2">
    <name type="scientific">Modicella reniformis</name>
    <dbReference type="NCBI Taxonomy" id="1440133"/>
    <lineage>
        <taxon>Eukaryota</taxon>
        <taxon>Fungi</taxon>
        <taxon>Fungi incertae sedis</taxon>
        <taxon>Mucoromycota</taxon>
        <taxon>Mortierellomycotina</taxon>
        <taxon>Mortierellomycetes</taxon>
        <taxon>Mortierellales</taxon>
        <taxon>Mortierellaceae</taxon>
        <taxon>Modicella</taxon>
    </lineage>
</organism>
<dbReference type="AlphaFoldDB" id="A0A9P6JFL6"/>
<name>A0A9P6JFL6_9FUNG</name>
<protein>
    <submittedName>
        <fullName evidence="1">Uncharacterized protein</fullName>
    </submittedName>
</protein>
<reference evidence="1" key="1">
    <citation type="journal article" date="2020" name="Fungal Divers.">
        <title>Resolving the Mortierellaceae phylogeny through synthesis of multi-gene phylogenetics and phylogenomics.</title>
        <authorList>
            <person name="Vandepol N."/>
            <person name="Liber J."/>
            <person name="Desiro A."/>
            <person name="Na H."/>
            <person name="Kennedy M."/>
            <person name="Barry K."/>
            <person name="Grigoriev I.V."/>
            <person name="Miller A.N."/>
            <person name="O'Donnell K."/>
            <person name="Stajich J.E."/>
            <person name="Bonito G."/>
        </authorList>
    </citation>
    <scope>NUCLEOTIDE SEQUENCE</scope>
    <source>
        <strain evidence="1">MES-2147</strain>
    </source>
</reference>
<comment type="caution">
    <text evidence="1">The sequence shown here is derived from an EMBL/GenBank/DDBJ whole genome shotgun (WGS) entry which is preliminary data.</text>
</comment>
<dbReference type="EMBL" id="JAAAHW010005187">
    <property type="protein sequence ID" value="KAF9969562.1"/>
    <property type="molecule type" value="Genomic_DNA"/>
</dbReference>